<dbReference type="InterPro" id="IPR039564">
    <property type="entry name" value="Peptidase_C39-like"/>
</dbReference>
<accession>D9SUE0</accession>
<dbReference type="STRING" id="573061.Clocel_3209"/>
<evidence type="ECO:0000256" key="1">
    <source>
        <dbReference type="SAM" id="Phobius"/>
    </source>
</evidence>
<proteinExistence type="predicted"/>
<dbReference type="EMBL" id="CP002160">
    <property type="protein sequence ID" value="ADL52895.1"/>
    <property type="molecule type" value="Genomic_DNA"/>
</dbReference>
<evidence type="ECO:0000313" key="4">
    <source>
        <dbReference type="Proteomes" id="UP000002730"/>
    </source>
</evidence>
<evidence type="ECO:0000313" key="3">
    <source>
        <dbReference type="EMBL" id="ADL52895.1"/>
    </source>
</evidence>
<dbReference type="AlphaFoldDB" id="D9SUE0"/>
<feature type="transmembrane region" description="Helical" evidence="1">
    <location>
        <begin position="6"/>
        <end position="28"/>
    </location>
</feature>
<dbReference type="Gene3D" id="3.90.70.10">
    <property type="entry name" value="Cysteine proteinases"/>
    <property type="match status" value="1"/>
</dbReference>
<dbReference type="PANTHER" id="PTHR37806:SF1">
    <property type="entry name" value="PEPTIDASE C39-LIKE DOMAIN-CONTAINING PROTEIN"/>
    <property type="match status" value="1"/>
</dbReference>
<dbReference type="HOGENOM" id="CLU_067297_1_1_9"/>
<organism evidence="3 4">
    <name type="scientific">Clostridium cellulovorans (strain ATCC 35296 / DSM 3052 / OCM 3 / 743B)</name>
    <dbReference type="NCBI Taxonomy" id="573061"/>
    <lineage>
        <taxon>Bacteria</taxon>
        <taxon>Bacillati</taxon>
        <taxon>Bacillota</taxon>
        <taxon>Clostridia</taxon>
        <taxon>Eubacteriales</taxon>
        <taxon>Clostridiaceae</taxon>
        <taxon>Clostridium</taxon>
    </lineage>
</organism>
<sequence>MKTKFFSAFTILLVIGATLSIAFIAYMASNDKIYSTMEYIDSKYLDSRFSAYYKDTSNANGNPSPNTRIPNAVAGNQPIQEPLTYFKITEVPRINQHPELPTGCEVTSAAIALNYLGINVSKIDLANTIVKSPLPANGVGSHPNEAFIGSPYDKNGYGVFHSPVFNLMRGYTDKVQDVTGISFEDLLSHIAAGHPAIVWTTTNLDEFEYTDTWSVNDIPFTWPGNEHTSVLIGYSSNQVIVNDPYTGLEKTFDKATFKARFEALGHQAIIVIK</sequence>
<name>D9SUE0_CLOC7</name>
<keyword evidence="1" id="KW-0812">Transmembrane</keyword>
<dbReference type="OrthoDB" id="1164310at2"/>
<dbReference type="PANTHER" id="PTHR37806">
    <property type="entry name" value="LMO0724 PROTEIN"/>
    <property type="match status" value="1"/>
</dbReference>
<dbReference type="Pfam" id="PF13529">
    <property type="entry name" value="Peptidase_C39_2"/>
    <property type="match status" value="1"/>
</dbReference>
<keyword evidence="4" id="KW-1185">Reference proteome</keyword>
<protein>
    <recommendedName>
        <fullName evidence="2">Peptidase C39-like domain-containing protein</fullName>
    </recommendedName>
</protein>
<gene>
    <name evidence="3" type="ordered locus">Clocel_3209</name>
</gene>
<keyword evidence="1" id="KW-1133">Transmembrane helix</keyword>
<evidence type="ECO:0000259" key="2">
    <source>
        <dbReference type="Pfam" id="PF13529"/>
    </source>
</evidence>
<feature type="domain" description="Peptidase C39-like" evidence="2">
    <location>
        <begin position="90"/>
        <end position="245"/>
    </location>
</feature>
<reference evidence="3 4" key="1">
    <citation type="submission" date="2010-08" db="EMBL/GenBank/DDBJ databases">
        <title>Complete sequence of Clostridium cellulovorans 743B.</title>
        <authorList>
            <consortium name="US DOE Joint Genome Institute"/>
            <person name="Lucas S."/>
            <person name="Copeland A."/>
            <person name="Lapidus A."/>
            <person name="Cheng J.-F."/>
            <person name="Bruce D."/>
            <person name="Goodwin L."/>
            <person name="Pitluck S."/>
            <person name="Chertkov O."/>
            <person name="Detter J.C."/>
            <person name="Han C."/>
            <person name="Tapia R."/>
            <person name="Land M."/>
            <person name="Hauser L."/>
            <person name="Chang Y.-J."/>
            <person name="Jeffries C."/>
            <person name="Kyrpides N."/>
            <person name="Ivanova N."/>
            <person name="Mikhailova N."/>
            <person name="Hemme C.L."/>
            <person name="Woyke T."/>
        </authorList>
    </citation>
    <scope>NUCLEOTIDE SEQUENCE [LARGE SCALE GENOMIC DNA]</scope>
    <source>
        <strain evidence="4">ATCC 35296 / DSM 3052 / OCM 3 / 743B</strain>
    </source>
</reference>
<keyword evidence="1" id="KW-0472">Membrane</keyword>
<dbReference type="RefSeq" id="WP_010073279.1">
    <property type="nucleotide sequence ID" value="NC_014393.1"/>
</dbReference>
<dbReference type="Proteomes" id="UP000002730">
    <property type="component" value="Chromosome"/>
</dbReference>
<dbReference type="KEGG" id="ccb:Clocel_3209"/>
<dbReference type="eggNOG" id="COG4990">
    <property type="taxonomic scope" value="Bacteria"/>
</dbReference>